<dbReference type="CDD" id="cd00082">
    <property type="entry name" value="HisKA"/>
    <property type="match status" value="1"/>
</dbReference>
<evidence type="ECO:0000256" key="11">
    <source>
        <dbReference type="ARBA" id="ARBA00023136"/>
    </source>
</evidence>
<keyword evidence="12" id="KW-0812">Transmembrane</keyword>
<dbReference type="GO" id="GO:0005886">
    <property type="term" value="C:plasma membrane"/>
    <property type="evidence" value="ECO:0007669"/>
    <property type="project" value="UniProtKB-SubCell"/>
</dbReference>
<evidence type="ECO:0000256" key="7">
    <source>
        <dbReference type="ARBA" id="ARBA00022741"/>
    </source>
</evidence>
<keyword evidence="4" id="KW-1003">Cell membrane</keyword>
<keyword evidence="6" id="KW-0808">Transferase</keyword>
<keyword evidence="8 15" id="KW-0418">Kinase</keyword>
<dbReference type="PRINTS" id="PR00344">
    <property type="entry name" value="BCTRLSENSOR"/>
</dbReference>
<evidence type="ECO:0000256" key="4">
    <source>
        <dbReference type="ARBA" id="ARBA00022475"/>
    </source>
</evidence>
<proteinExistence type="predicted"/>
<dbReference type="PROSITE" id="PS50109">
    <property type="entry name" value="HIS_KIN"/>
    <property type="match status" value="1"/>
</dbReference>
<dbReference type="InterPro" id="IPR003661">
    <property type="entry name" value="HisK_dim/P_dom"/>
</dbReference>
<evidence type="ECO:0000313" key="15">
    <source>
        <dbReference type="EMBL" id="MDG0794440.1"/>
    </source>
</evidence>
<feature type="domain" description="HAMP" evidence="14">
    <location>
        <begin position="66"/>
        <end position="116"/>
    </location>
</feature>
<dbReference type="FunFam" id="3.30.565.10:FF:000006">
    <property type="entry name" value="Sensor histidine kinase WalK"/>
    <property type="match status" value="1"/>
</dbReference>
<keyword evidence="7" id="KW-0547">Nucleotide-binding</keyword>
<dbReference type="InterPro" id="IPR050736">
    <property type="entry name" value="Sensor_HK_Regulatory"/>
</dbReference>
<keyword evidence="11 12" id="KW-0472">Membrane</keyword>
<dbReference type="Gene3D" id="3.30.565.10">
    <property type="entry name" value="Histidine kinase-like ATPase, C-terminal domain"/>
    <property type="match status" value="1"/>
</dbReference>
<keyword evidence="10" id="KW-0902">Two-component regulatory system</keyword>
<dbReference type="SUPFAM" id="SSF47384">
    <property type="entry name" value="Homodimeric domain of signal transducing histidine kinase"/>
    <property type="match status" value="1"/>
</dbReference>
<dbReference type="Gene3D" id="1.10.287.130">
    <property type="match status" value="1"/>
</dbReference>
<dbReference type="PANTHER" id="PTHR43711">
    <property type="entry name" value="TWO-COMPONENT HISTIDINE KINASE"/>
    <property type="match status" value="1"/>
</dbReference>
<dbReference type="Proteomes" id="UP001153387">
    <property type="component" value="Unassembled WGS sequence"/>
</dbReference>
<dbReference type="SMART" id="SM00304">
    <property type="entry name" value="HAMP"/>
    <property type="match status" value="1"/>
</dbReference>
<dbReference type="InterPro" id="IPR004358">
    <property type="entry name" value="Sig_transdc_His_kin-like_C"/>
</dbReference>
<evidence type="ECO:0000259" key="14">
    <source>
        <dbReference type="PROSITE" id="PS50885"/>
    </source>
</evidence>
<keyword evidence="5" id="KW-0597">Phosphoprotein</keyword>
<comment type="catalytic activity">
    <reaction evidence="1">
        <text>ATP + protein L-histidine = ADP + protein N-phospho-L-histidine.</text>
        <dbReference type="EC" id="2.7.13.3"/>
    </reaction>
</comment>
<dbReference type="PANTHER" id="PTHR43711:SF1">
    <property type="entry name" value="HISTIDINE KINASE 1"/>
    <property type="match status" value="1"/>
</dbReference>
<evidence type="ECO:0000256" key="9">
    <source>
        <dbReference type="ARBA" id="ARBA00022840"/>
    </source>
</evidence>
<dbReference type="InterPro" id="IPR036097">
    <property type="entry name" value="HisK_dim/P_sf"/>
</dbReference>
<dbReference type="EC" id="2.7.13.3" evidence="3"/>
<evidence type="ECO:0000256" key="10">
    <source>
        <dbReference type="ARBA" id="ARBA00023012"/>
    </source>
</evidence>
<dbReference type="InterPro" id="IPR036890">
    <property type="entry name" value="HATPase_C_sf"/>
</dbReference>
<accession>A0A9X4KM66</accession>
<evidence type="ECO:0000256" key="1">
    <source>
        <dbReference type="ARBA" id="ARBA00000085"/>
    </source>
</evidence>
<evidence type="ECO:0000256" key="3">
    <source>
        <dbReference type="ARBA" id="ARBA00012438"/>
    </source>
</evidence>
<dbReference type="Pfam" id="PF00512">
    <property type="entry name" value="HisKA"/>
    <property type="match status" value="1"/>
</dbReference>
<sequence>MRGRTVKLRTYLLISNAVSLGVILAVLFYCYSRMLLSAPTFIWLGGATLLAGVLSFVLHFALIVPLARAANRIGEASGKIASGELGTEVPIVGPAEFRLLAERFNAMSRQLKASFENVTKSESSRRELVANVAHDLRTPLALLQSHSEALLDGVVEDETARGGYLQVIRKESIRLGRLVQDLFDLSKLDAGSDPFEPRPVALEDVLIDTLNVYRPKLEEKNLEVVVKLPEPSPVVWGVESELRRIAANLLDNAIRHSPNGGCIEWRAAIEEGGMVSIALRDEGDGVPEAERDRIFERFYRSDRSRRREGGGAGLGLSIAKTLTERHGGEIGVAPAGDGGSEFRFTLKLADAGGVTALGRRRDAEDEGA</sequence>
<dbReference type="PROSITE" id="PS50885">
    <property type="entry name" value="HAMP"/>
    <property type="match status" value="1"/>
</dbReference>
<evidence type="ECO:0000256" key="8">
    <source>
        <dbReference type="ARBA" id="ARBA00022777"/>
    </source>
</evidence>
<gene>
    <name evidence="15" type="ORF">OMP38_29095</name>
</gene>
<evidence type="ECO:0000256" key="5">
    <source>
        <dbReference type="ARBA" id="ARBA00022553"/>
    </source>
</evidence>
<evidence type="ECO:0000256" key="2">
    <source>
        <dbReference type="ARBA" id="ARBA00004651"/>
    </source>
</evidence>
<comment type="subcellular location">
    <subcellularLocation>
        <location evidence="2">Cell membrane</location>
        <topology evidence="2">Multi-pass membrane protein</topology>
    </subcellularLocation>
</comment>
<name>A0A9X4KM66_9BACL</name>
<dbReference type="FunFam" id="1.10.287.130:FF:000001">
    <property type="entry name" value="Two-component sensor histidine kinase"/>
    <property type="match status" value="1"/>
</dbReference>
<dbReference type="AlphaFoldDB" id="A0A9X4KM66"/>
<dbReference type="InterPro" id="IPR003660">
    <property type="entry name" value="HAMP_dom"/>
</dbReference>
<dbReference type="CDD" id="cd00075">
    <property type="entry name" value="HATPase"/>
    <property type="match status" value="1"/>
</dbReference>
<dbReference type="SMART" id="SM00388">
    <property type="entry name" value="HisKA"/>
    <property type="match status" value="1"/>
</dbReference>
<dbReference type="GO" id="GO:0005524">
    <property type="term" value="F:ATP binding"/>
    <property type="evidence" value="ECO:0007669"/>
    <property type="project" value="UniProtKB-KW"/>
</dbReference>
<dbReference type="EMBL" id="JAPDHZ010000006">
    <property type="protein sequence ID" value="MDG0794440.1"/>
    <property type="molecule type" value="Genomic_DNA"/>
</dbReference>
<dbReference type="CDD" id="cd06225">
    <property type="entry name" value="HAMP"/>
    <property type="match status" value="1"/>
</dbReference>
<reference evidence="15 16" key="1">
    <citation type="submission" date="2022-10" db="EMBL/GenBank/DDBJ databases">
        <title>Comparative genomic analysis of Cohnella hashimotonis sp. nov., isolated from the International Space Station.</title>
        <authorList>
            <person name="Simpson A."/>
            <person name="Venkateswaran K."/>
        </authorList>
    </citation>
    <scope>NUCLEOTIDE SEQUENCE [LARGE SCALE GENOMIC DNA]</scope>
    <source>
        <strain evidence="15 16">DSM 18997</strain>
    </source>
</reference>
<dbReference type="InterPro" id="IPR005467">
    <property type="entry name" value="His_kinase_dom"/>
</dbReference>
<comment type="caution">
    <text evidence="15">The sequence shown here is derived from an EMBL/GenBank/DDBJ whole genome shotgun (WGS) entry which is preliminary data.</text>
</comment>
<feature type="transmembrane region" description="Helical" evidence="12">
    <location>
        <begin position="12"/>
        <end position="29"/>
    </location>
</feature>
<keyword evidence="16" id="KW-1185">Reference proteome</keyword>
<evidence type="ECO:0000256" key="6">
    <source>
        <dbReference type="ARBA" id="ARBA00022679"/>
    </source>
</evidence>
<protein>
    <recommendedName>
        <fullName evidence="3">histidine kinase</fullName>
        <ecNumber evidence="3">2.7.13.3</ecNumber>
    </recommendedName>
</protein>
<dbReference type="SMART" id="SM00387">
    <property type="entry name" value="HATPase_c"/>
    <property type="match status" value="1"/>
</dbReference>
<dbReference type="SUPFAM" id="SSF55874">
    <property type="entry name" value="ATPase domain of HSP90 chaperone/DNA topoisomerase II/histidine kinase"/>
    <property type="match status" value="1"/>
</dbReference>
<dbReference type="Pfam" id="PF02518">
    <property type="entry name" value="HATPase_c"/>
    <property type="match status" value="1"/>
</dbReference>
<evidence type="ECO:0000256" key="12">
    <source>
        <dbReference type="SAM" id="Phobius"/>
    </source>
</evidence>
<keyword evidence="12" id="KW-1133">Transmembrane helix</keyword>
<keyword evidence="9" id="KW-0067">ATP-binding</keyword>
<organism evidence="15 16">
    <name type="scientific">Cohnella ginsengisoli</name>
    <dbReference type="NCBI Taxonomy" id="425004"/>
    <lineage>
        <taxon>Bacteria</taxon>
        <taxon>Bacillati</taxon>
        <taxon>Bacillota</taxon>
        <taxon>Bacilli</taxon>
        <taxon>Bacillales</taxon>
        <taxon>Paenibacillaceae</taxon>
        <taxon>Cohnella</taxon>
    </lineage>
</organism>
<dbReference type="GO" id="GO:0000155">
    <property type="term" value="F:phosphorelay sensor kinase activity"/>
    <property type="evidence" value="ECO:0007669"/>
    <property type="project" value="InterPro"/>
</dbReference>
<dbReference type="Gene3D" id="6.10.340.10">
    <property type="match status" value="1"/>
</dbReference>
<dbReference type="Pfam" id="PF00672">
    <property type="entry name" value="HAMP"/>
    <property type="match status" value="1"/>
</dbReference>
<evidence type="ECO:0000259" key="13">
    <source>
        <dbReference type="PROSITE" id="PS50109"/>
    </source>
</evidence>
<dbReference type="RefSeq" id="WP_277568182.1">
    <property type="nucleotide sequence ID" value="NZ_JAPDHZ010000006.1"/>
</dbReference>
<feature type="domain" description="Histidine kinase" evidence="13">
    <location>
        <begin position="131"/>
        <end position="350"/>
    </location>
</feature>
<feature type="transmembrane region" description="Helical" evidence="12">
    <location>
        <begin position="41"/>
        <end position="64"/>
    </location>
</feature>
<evidence type="ECO:0000313" key="16">
    <source>
        <dbReference type="Proteomes" id="UP001153387"/>
    </source>
</evidence>
<dbReference type="InterPro" id="IPR003594">
    <property type="entry name" value="HATPase_dom"/>
</dbReference>